<dbReference type="Proteomes" id="UP001054821">
    <property type="component" value="Chromosome 5"/>
</dbReference>
<protein>
    <submittedName>
        <fullName evidence="1">Uncharacterized protein</fullName>
    </submittedName>
</protein>
<accession>A0AAD4Z0C0</accession>
<gene>
    <name evidence="1" type="ORF">L3X38_028339</name>
</gene>
<reference evidence="1 2" key="1">
    <citation type="journal article" date="2022" name="G3 (Bethesda)">
        <title>Whole-genome sequence and methylome profiling of the almond [Prunus dulcis (Mill.) D.A. Webb] cultivar 'Nonpareil'.</title>
        <authorList>
            <person name="D'Amico-Willman K.M."/>
            <person name="Ouma W.Z."/>
            <person name="Meulia T."/>
            <person name="Sideli G.M."/>
            <person name="Gradziel T.M."/>
            <person name="Fresnedo-Ramirez J."/>
        </authorList>
    </citation>
    <scope>NUCLEOTIDE SEQUENCE [LARGE SCALE GENOMIC DNA]</scope>
    <source>
        <strain evidence="1">Clone GOH B32 T37-40</strain>
    </source>
</reference>
<comment type="caution">
    <text evidence="1">The sequence shown here is derived from an EMBL/GenBank/DDBJ whole genome shotgun (WGS) entry which is preliminary data.</text>
</comment>
<keyword evidence="2" id="KW-1185">Reference proteome</keyword>
<organism evidence="1 2">
    <name type="scientific">Prunus dulcis</name>
    <name type="common">Almond</name>
    <name type="synonym">Amygdalus dulcis</name>
    <dbReference type="NCBI Taxonomy" id="3755"/>
    <lineage>
        <taxon>Eukaryota</taxon>
        <taxon>Viridiplantae</taxon>
        <taxon>Streptophyta</taxon>
        <taxon>Embryophyta</taxon>
        <taxon>Tracheophyta</taxon>
        <taxon>Spermatophyta</taxon>
        <taxon>Magnoliopsida</taxon>
        <taxon>eudicotyledons</taxon>
        <taxon>Gunneridae</taxon>
        <taxon>Pentapetalae</taxon>
        <taxon>rosids</taxon>
        <taxon>fabids</taxon>
        <taxon>Rosales</taxon>
        <taxon>Rosaceae</taxon>
        <taxon>Amygdaloideae</taxon>
        <taxon>Amygdaleae</taxon>
        <taxon>Prunus</taxon>
    </lineage>
</organism>
<name>A0AAD4Z0C0_PRUDU</name>
<sequence length="66" mass="7167">MKKEKGKDNICKGECKKYATGIEVCTDAGGESIAKATIKTHRPPLPSLRSITETKRKSLSFIATSL</sequence>
<dbReference type="EMBL" id="JAJFAZ020000005">
    <property type="protein sequence ID" value="KAI5328942.1"/>
    <property type="molecule type" value="Genomic_DNA"/>
</dbReference>
<dbReference type="AlphaFoldDB" id="A0AAD4Z0C0"/>
<proteinExistence type="predicted"/>
<evidence type="ECO:0000313" key="2">
    <source>
        <dbReference type="Proteomes" id="UP001054821"/>
    </source>
</evidence>
<evidence type="ECO:0000313" key="1">
    <source>
        <dbReference type="EMBL" id="KAI5328942.1"/>
    </source>
</evidence>